<keyword evidence="2" id="KW-0012">Acyltransferase</keyword>
<dbReference type="PANTHER" id="PTHR43877">
    <property type="entry name" value="AMINOALKYLPHOSPHONATE N-ACETYLTRANSFERASE-RELATED-RELATED"/>
    <property type="match status" value="1"/>
</dbReference>
<dbReference type="Pfam" id="PF00583">
    <property type="entry name" value="Acetyltransf_1"/>
    <property type="match status" value="1"/>
</dbReference>
<evidence type="ECO:0000256" key="1">
    <source>
        <dbReference type="ARBA" id="ARBA00022679"/>
    </source>
</evidence>
<dbReference type="Gene3D" id="3.40.630.30">
    <property type="match status" value="1"/>
</dbReference>
<keyword evidence="1 5" id="KW-0808">Transferase</keyword>
<evidence type="ECO:0000313" key="5">
    <source>
        <dbReference type="EMBL" id="QBX57373.1"/>
    </source>
</evidence>
<evidence type="ECO:0000259" key="4">
    <source>
        <dbReference type="PROSITE" id="PS51186"/>
    </source>
</evidence>
<dbReference type="Proteomes" id="UP000294853">
    <property type="component" value="Chromosome"/>
</dbReference>
<evidence type="ECO:0000256" key="3">
    <source>
        <dbReference type="SAM" id="MobiDB-lite"/>
    </source>
</evidence>
<dbReference type="InterPro" id="IPR050832">
    <property type="entry name" value="Bact_Acetyltransf"/>
</dbReference>
<evidence type="ECO:0000256" key="2">
    <source>
        <dbReference type="ARBA" id="ARBA00023315"/>
    </source>
</evidence>
<dbReference type="KEGG" id="nsn:EXE58_00570"/>
<feature type="region of interest" description="Disordered" evidence="3">
    <location>
        <begin position="160"/>
        <end position="187"/>
    </location>
</feature>
<protein>
    <submittedName>
        <fullName evidence="5">GNAT family N-acetyltransferase</fullName>
    </submittedName>
</protein>
<accession>A0A4P7IKG0</accession>
<dbReference type="CDD" id="cd04301">
    <property type="entry name" value="NAT_SF"/>
    <property type="match status" value="1"/>
</dbReference>
<name>A0A4P7IKG0_9ACTN</name>
<keyword evidence="6" id="KW-1185">Reference proteome</keyword>
<dbReference type="SUPFAM" id="SSF55729">
    <property type="entry name" value="Acyl-CoA N-acyltransferases (Nat)"/>
    <property type="match status" value="1"/>
</dbReference>
<gene>
    <name evidence="5" type="ORF">EXE58_00570</name>
</gene>
<sequence length="292" mass="31762">MLVRPATEADLPAMGEITSRAFHEVDLQTYQRAWPDPVPRTLAREASWIERTRHALRTDPGGCWVAEVDGEVVGCAVSRVRELMWILSSYAVLPGRQGLGVGTQLLQAAMHHGRGCLRGMLASSADPRAVRRYRRSGFTLHPQMLLRGVVDRAVLPDLDRVREGSPGDRDLMDSVDRQTRGAAHGPDHEPLLSLFRLAVVDHPSGTGYAYVDDSGSPVLLAATSRRTAALLMWEALASTPPGELVQVSHVTAANEWAIDVGLAAGLEVHQSGYLALRGMKPPTPYIHHGSLL</sequence>
<proteinExistence type="predicted"/>
<evidence type="ECO:0000313" key="6">
    <source>
        <dbReference type="Proteomes" id="UP000294853"/>
    </source>
</evidence>
<dbReference type="PROSITE" id="PS51186">
    <property type="entry name" value="GNAT"/>
    <property type="match status" value="1"/>
</dbReference>
<feature type="domain" description="N-acetyltransferase" evidence="4">
    <location>
        <begin position="1"/>
        <end position="161"/>
    </location>
</feature>
<reference evidence="5 6" key="1">
    <citation type="submission" date="2019-03" db="EMBL/GenBank/DDBJ databases">
        <title>Three New Species of Nocardioides, Nocardioides euryhalodurans sp. nov., Nocardioides seonyuensis sp. nov. and Nocardioides eburneoflavus sp. nov. Iolated from Soil.</title>
        <authorList>
            <person name="Roh S.G."/>
            <person name="Lee C."/>
            <person name="Kim M.-K."/>
            <person name="Kim S.B."/>
        </authorList>
    </citation>
    <scope>NUCLEOTIDE SEQUENCE [LARGE SCALE GENOMIC DNA]</scope>
    <source>
        <strain evidence="5 6">MMS17-SY207-3</strain>
    </source>
</reference>
<dbReference type="GO" id="GO:0016747">
    <property type="term" value="F:acyltransferase activity, transferring groups other than amino-acyl groups"/>
    <property type="evidence" value="ECO:0007669"/>
    <property type="project" value="InterPro"/>
</dbReference>
<dbReference type="OrthoDB" id="3767306at2"/>
<dbReference type="InterPro" id="IPR000182">
    <property type="entry name" value="GNAT_dom"/>
</dbReference>
<dbReference type="AlphaFoldDB" id="A0A4P7IKG0"/>
<organism evidence="5 6">
    <name type="scientific">Nocardioides seonyuensis</name>
    <dbReference type="NCBI Taxonomy" id="2518371"/>
    <lineage>
        <taxon>Bacteria</taxon>
        <taxon>Bacillati</taxon>
        <taxon>Actinomycetota</taxon>
        <taxon>Actinomycetes</taxon>
        <taxon>Propionibacteriales</taxon>
        <taxon>Nocardioidaceae</taxon>
        <taxon>Nocardioides</taxon>
    </lineage>
</organism>
<dbReference type="InterPro" id="IPR016181">
    <property type="entry name" value="Acyl_CoA_acyltransferase"/>
</dbReference>
<dbReference type="EMBL" id="CP038436">
    <property type="protein sequence ID" value="QBX57373.1"/>
    <property type="molecule type" value="Genomic_DNA"/>
</dbReference>